<name>A0A947GDY1_9HYPH</name>
<organism evidence="1 2">
    <name type="scientific">Prosthecodimorpha staleyi</name>
    <dbReference type="NCBI Taxonomy" id="2840188"/>
    <lineage>
        <taxon>Bacteria</taxon>
        <taxon>Pseudomonadati</taxon>
        <taxon>Pseudomonadota</taxon>
        <taxon>Alphaproteobacteria</taxon>
        <taxon>Hyphomicrobiales</taxon>
        <taxon>Ancalomicrobiaceae</taxon>
        <taxon>Prosthecodimorpha</taxon>
    </lineage>
</organism>
<comment type="caution">
    <text evidence="1">The sequence shown here is derived from an EMBL/GenBank/DDBJ whole genome shotgun (WGS) entry which is preliminary data.</text>
</comment>
<dbReference type="InterPro" id="IPR036866">
    <property type="entry name" value="RibonucZ/Hydroxyglut_hydro"/>
</dbReference>
<keyword evidence="2" id="KW-1185">Reference proteome</keyword>
<evidence type="ECO:0000313" key="2">
    <source>
        <dbReference type="Proteomes" id="UP000766595"/>
    </source>
</evidence>
<reference evidence="1 2" key="1">
    <citation type="submission" date="2021-06" db="EMBL/GenBank/DDBJ databases">
        <authorList>
            <person name="Grouzdev D.S."/>
            <person name="Koziaeva V."/>
        </authorList>
    </citation>
    <scope>NUCLEOTIDE SEQUENCE [LARGE SCALE GENOMIC DNA]</scope>
    <source>
        <strain evidence="1 2">22</strain>
    </source>
</reference>
<gene>
    <name evidence="1" type="ORF">KL771_26745</name>
</gene>
<dbReference type="RefSeq" id="WP_261971587.1">
    <property type="nucleotide sequence ID" value="NZ_JAHHZF010000020.1"/>
</dbReference>
<sequence length="505" mass="53842">MGEQTFGKHRAAHLRMNRIFRPYDGWDGFPARSFARLDATEPSSLKEVGEAVFAFDAIDASWSEFSAGHDLDLEAPSAISEVSKALWAKLFGPKTQRPIETLFDKMPIYRIEITAKRSSHFWSDLESLEEGQWVEIVLTAAGSHAVDVYGSIVAEAVEAYLVSVASLSGARENALSNLFNIDAWPSSPEIDIQAALRRATPDQLTVYDVGQGGAAGLLDCSNTASIFFDLGAGSYGNSRTRPNPLRFCWRGSPPVVLSHWDTDHWAGELTDPAASGRDWIAPRQSKLGPTHHAFAARILVQGGSLLIWGATAGATLSVTFAGGVVLSLGRCTGPSRNGSGIACLVENSSADASWLLTGDAGYSEIPLVPSFQIIGIIAPHHGADMVRFGSAPTRPGSGYCRLFYSFGPDNKHGRTSVKHPTTAAINDHRAQSWDHGTWTTTGTIATTIAGKDVLATAENSGGPTGPRNLDSAVMGWSLAPTVPLAGLPCSMIHLTVGCTTNIRQA</sequence>
<dbReference type="SUPFAM" id="SSF56281">
    <property type="entry name" value="Metallo-hydrolase/oxidoreductase"/>
    <property type="match status" value="1"/>
</dbReference>
<dbReference type="EMBL" id="JAHHZF010000020">
    <property type="protein sequence ID" value="MBT9293088.1"/>
    <property type="molecule type" value="Genomic_DNA"/>
</dbReference>
<dbReference type="AlphaFoldDB" id="A0A947GDY1"/>
<protein>
    <submittedName>
        <fullName evidence="1">Uncharacterized protein</fullName>
    </submittedName>
</protein>
<proteinExistence type="predicted"/>
<accession>A0A947GDY1</accession>
<dbReference type="Proteomes" id="UP000766595">
    <property type="component" value="Unassembled WGS sequence"/>
</dbReference>
<evidence type="ECO:0000313" key="1">
    <source>
        <dbReference type="EMBL" id="MBT9293088.1"/>
    </source>
</evidence>